<dbReference type="EC" id="3.6.4.-" evidence="12"/>
<keyword evidence="10" id="KW-0234">DNA repair</keyword>
<dbReference type="Gene3D" id="3.40.50.300">
    <property type="entry name" value="P-loop containing nucleotide triphosphate hydrolases"/>
    <property type="match status" value="1"/>
</dbReference>
<comment type="caution">
    <text evidence="12">The sequence shown here is derived from an EMBL/GenBank/DDBJ whole genome shotgun (WGS) entry which is preliminary data.</text>
</comment>
<dbReference type="PROSITE" id="PS50162">
    <property type="entry name" value="RECA_2"/>
    <property type="match status" value="1"/>
</dbReference>
<dbReference type="SMART" id="SM00382">
    <property type="entry name" value="AAA"/>
    <property type="match status" value="1"/>
</dbReference>
<dbReference type="EMBL" id="VSSQ01000015">
    <property type="protein sequence ID" value="MPL61395.1"/>
    <property type="molecule type" value="Genomic_DNA"/>
</dbReference>
<dbReference type="InterPro" id="IPR041166">
    <property type="entry name" value="Rubredoxin_2"/>
</dbReference>
<evidence type="ECO:0000256" key="4">
    <source>
        <dbReference type="ARBA" id="ARBA00022771"/>
    </source>
</evidence>
<evidence type="ECO:0000259" key="11">
    <source>
        <dbReference type="PROSITE" id="PS50162"/>
    </source>
</evidence>
<dbReference type="GO" id="GO:0008270">
    <property type="term" value="F:zinc ion binding"/>
    <property type="evidence" value="ECO:0007669"/>
    <property type="project" value="UniProtKB-KW"/>
</dbReference>
<dbReference type="SUPFAM" id="SSF52540">
    <property type="entry name" value="P-loop containing nucleoside triphosphate hydrolases"/>
    <property type="match status" value="1"/>
</dbReference>
<dbReference type="InterPro" id="IPR020588">
    <property type="entry name" value="RecA_ATP-bd"/>
</dbReference>
<dbReference type="InterPro" id="IPR014721">
    <property type="entry name" value="Ribsml_uS5_D2-typ_fold_subgr"/>
</dbReference>
<protein>
    <submittedName>
        <fullName evidence="12">DNA repair protein RadA</fullName>
        <ecNumber evidence="12">3.6.4.-</ecNumber>
    </submittedName>
</protein>
<dbReference type="GO" id="GO:0000725">
    <property type="term" value="P:recombinational repair"/>
    <property type="evidence" value="ECO:0007669"/>
    <property type="project" value="TreeGrafter"/>
</dbReference>
<dbReference type="InterPro" id="IPR003593">
    <property type="entry name" value="AAA+_ATPase"/>
</dbReference>
<keyword evidence="9" id="KW-0238">DNA-binding</keyword>
<evidence type="ECO:0000256" key="8">
    <source>
        <dbReference type="ARBA" id="ARBA00023016"/>
    </source>
</evidence>
<dbReference type="Pfam" id="PF13541">
    <property type="entry name" value="ChlI"/>
    <property type="match status" value="1"/>
</dbReference>
<keyword evidence="7" id="KW-0067">ATP-binding</keyword>
<reference evidence="12" key="1">
    <citation type="submission" date="2019-08" db="EMBL/GenBank/DDBJ databases">
        <authorList>
            <person name="Kucharzyk K."/>
            <person name="Murdoch R.W."/>
            <person name="Higgins S."/>
            <person name="Loffler F."/>
        </authorList>
    </citation>
    <scope>NUCLEOTIDE SEQUENCE</scope>
</reference>
<evidence type="ECO:0000256" key="5">
    <source>
        <dbReference type="ARBA" id="ARBA00022801"/>
    </source>
</evidence>
<dbReference type="InterPro" id="IPR020568">
    <property type="entry name" value="Ribosomal_Su5_D2-typ_SF"/>
</dbReference>
<dbReference type="PANTHER" id="PTHR32472:SF10">
    <property type="entry name" value="DNA REPAIR PROTEIN RADA-LIKE PROTEIN"/>
    <property type="match status" value="1"/>
</dbReference>
<dbReference type="PRINTS" id="PR01874">
    <property type="entry name" value="DNAREPAIRADA"/>
</dbReference>
<dbReference type="GO" id="GO:0003684">
    <property type="term" value="F:damaged DNA binding"/>
    <property type="evidence" value="ECO:0007669"/>
    <property type="project" value="InterPro"/>
</dbReference>
<evidence type="ECO:0000313" key="12">
    <source>
        <dbReference type="EMBL" id="MPL61395.1"/>
    </source>
</evidence>
<dbReference type="Gene3D" id="3.30.230.10">
    <property type="match status" value="1"/>
</dbReference>
<keyword evidence="1" id="KW-0479">Metal-binding</keyword>
<sequence length="492" mass="52847">MNHILAATSDAVLGISISLRQRIKLCSLWYMEKSRRVYVCSNCGRESLKWLGRCPACQEWNTFEEKTVISPIGRKSEPARVISPAAELSSLQAAETTRRSLSISEFNRVLGGGIVPGSLMLLGGEPGIGKSTLLLQVAASVAQSGGKVVYVSGEENPAQIKMRAQRLGISGEGLFLMAETDLNAILAQLSVLCPSLVVIDSIQTVFLPELEAAPGAINQVRESALRLMQWAKSSGASVFITAHVTKEGNIAGPRILEHIVDVVMYFEGESQSAYRLVRSVKNRFGSTNEVGIFEMKSEGLVEVANPSQIFLSNRQANTVGSAVTAVLEGSRPLLVEVQALTNTTSFGQPRRTANGVDFNRTLMIAAVLSKRLSMRLGTQDIIVNATGGIRLDEPAADLAIALAIASSYRDTGVCPETIALGEIGLSGELRTIPHLERRLSEASRLGFKRALVPAGANCHNVHNIQIIPVSTVKEAVKLALTGVKTETEDVFE</sequence>
<dbReference type="Pfam" id="PF13481">
    <property type="entry name" value="AAA_25"/>
    <property type="match status" value="1"/>
</dbReference>
<evidence type="ECO:0000256" key="10">
    <source>
        <dbReference type="ARBA" id="ARBA00023204"/>
    </source>
</evidence>
<dbReference type="PANTHER" id="PTHR32472">
    <property type="entry name" value="DNA REPAIR PROTEIN RADA"/>
    <property type="match status" value="1"/>
</dbReference>
<keyword evidence="5 12" id="KW-0378">Hydrolase</keyword>
<dbReference type="CDD" id="cd01121">
    <property type="entry name" value="RadA_SMS_N"/>
    <property type="match status" value="1"/>
</dbReference>
<dbReference type="FunFam" id="3.40.50.300:FF:000050">
    <property type="entry name" value="DNA repair protein RadA"/>
    <property type="match status" value="1"/>
</dbReference>
<organism evidence="12">
    <name type="scientific">bioreactor metagenome</name>
    <dbReference type="NCBI Taxonomy" id="1076179"/>
    <lineage>
        <taxon>unclassified sequences</taxon>
        <taxon>metagenomes</taxon>
        <taxon>ecological metagenomes</taxon>
    </lineage>
</organism>
<accession>A0A644T3B4</accession>
<evidence type="ECO:0000256" key="6">
    <source>
        <dbReference type="ARBA" id="ARBA00022833"/>
    </source>
</evidence>
<dbReference type="GO" id="GO:0005524">
    <property type="term" value="F:ATP binding"/>
    <property type="evidence" value="ECO:0007669"/>
    <property type="project" value="UniProtKB-KW"/>
</dbReference>
<dbReference type="NCBIfam" id="TIGR00416">
    <property type="entry name" value="sms"/>
    <property type="match status" value="1"/>
</dbReference>
<dbReference type="HAMAP" id="MF_01498">
    <property type="entry name" value="RadA_bact"/>
    <property type="match status" value="1"/>
</dbReference>
<evidence type="ECO:0000256" key="1">
    <source>
        <dbReference type="ARBA" id="ARBA00022723"/>
    </source>
</evidence>
<proteinExistence type="inferred from homology"/>
<dbReference type="AlphaFoldDB" id="A0A644T3B4"/>
<keyword evidence="6" id="KW-0862">Zinc</keyword>
<dbReference type="InterPro" id="IPR027417">
    <property type="entry name" value="P-loop_NTPase"/>
</dbReference>
<evidence type="ECO:0000256" key="2">
    <source>
        <dbReference type="ARBA" id="ARBA00022741"/>
    </source>
</evidence>
<keyword evidence="8" id="KW-0346">Stress response</keyword>
<evidence type="ECO:0000256" key="9">
    <source>
        <dbReference type="ARBA" id="ARBA00023125"/>
    </source>
</evidence>
<gene>
    <name evidence="12" type="primary">radA_2</name>
    <name evidence="12" type="ORF">SDC9_06967</name>
</gene>
<keyword evidence="4" id="KW-0863">Zinc-finger</keyword>
<evidence type="ECO:0000256" key="7">
    <source>
        <dbReference type="ARBA" id="ARBA00022840"/>
    </source>
</evidence>
<dbReference type="SUPFAM" id="SSF54211">
    <property type="entry name" value="Ribosomal protein S5 domain 2-like"/>
    <property type="match status" value="1"/>
</dbReference>
<dbReference type="GO" id="GO:0005829">
    <property type="term" value="C:cytosol"/>
    <property type="evidence" value="ECO:0007669"/>
    <property type="project" value="TreeGrafter"/>
</dbReference>
<dbReference type="GO" id="GO:0016787">
    <property type="term" value="F:hydrolase activity"/>
    <property type="evidence" value="ECO:0007669"/>
    <property type="project" value="UniProtKB-KW"/>
</dbReference>
<name>A0A644T3B4_9ZZZZ</name>
<keyword evidence="3" id="KW-0227">DNA damage</keyword>
<dbReference type="GO" id="GO:0140664">
    <property type="term" value="F:ATP-dependent DNA damage sensor activity"/>
    <property type="evidence" value="ECO:0007669"/>
    <property type="project" value="InterPro"/>
</dbReference>
<feature type="domain" description="RecA family profile 1" evidence="11">
    <location>
        <begin position="95"/>
        <end position="244"/>
    </location>
</feature>
<dbReference type="InterPro" id="IPR004504">
    <property type="entry name" value="DNA_repair_RadA"/>
</dbReference>
<dbReference type="Pfam" id="PF18073">
    <property type="entry name" value="Zn_ribbon_LapB"/>
    <property type="match status" value="1"/>
</dbReference>
<evidence type="ECO:0000256" key="3">
    <source>
        <dbReference type="ARBA" id="ARBA00022763"/>
    </source>
</evidence>
<keyword evidence="2" id="KW-0547">Nucleotide-binding</keyword>